<organism evidence="2 3">
    <name type="scientific">Nannocystis bainbridge</name>
    <dbReference type="NCBI Taxonomy" id="2995303"/>
    <lineage>
        <taxon>Bacteria</taxon>
        <taxon>Pseudomonadati</taxon>
        <taxon>Myxococcota</taxon>
        <taxon>Polyangia</taxon>
        <taxon>Nannocystales</taxon>
        <taxon>Nannocystaceae</taxon>
        <taxon>Nannocystis</taxon>
    </lineage>
</organism>
<gene>
    <name evidence="2" type="ORF">POL25_00325</name>
</gene>
<sequence length="234" mass="24160">MLRRLVLCSPFLFACAPKLPSETDGEPTSTSDGDGATSTSGPAPTSESTTSTSGPAPTTGITTEPASTTDASSGTTGAPEAELRIFPVELRPSQASGLDGLEWWKPDPSAEWCDPEPCRGVPTLGEPRWLVDGAFAEPEAIVIGSRVAVLVPYQHPGCALACGMQTTEVTDEIEGGGGIGNLPADLPCGTAASGVWLALDFGLIVRGGMHRAALRIEDRCAVGTEFWSATFEPG</sequence>
<protein>
    <submittedName>
        <fullName evidence="2">Uncharacterized protein</fullName>
    </submittedName>
</protein>
<keyword evidence="3" id="KW-1185">Reference proteome</keyword>
<evidence type="ECO:0000313" key="3">
    <source>
        <dbReference type="Proteomes" id="UP001221686"/>
    </source>
</evidence>
<comment type="caution">
    <text evidence="2">The sequence shown here is derived from an EMBL/GenBank/DDBJ whole genome shotgun (WGS) entry which is preliminary data.</text>
</comment>
<dbReference type="Proteomes" id="UP001221686">
    <property type="component" value="Unassembled WGS sequence"/>
</dbReference>
<feature type="region of interest" description="Disordered" evidence="1">
    <location>
        <begin position="17"/>
        <end position="79"/>
    </location>
</feature>
<dbReference type="RefSeq" id="WP_272083593.1">
    <property type="nucleotide sequence ID" value="NZ_JAQNDL010000001.1"/>
</dbReference>
<reference evidence="2 3" key="1">
    <citation type="submission" date="2022-11" db="EMBL/GenBank/DDBJ databases">
        <title>Minimal conservation of predation-associated metabolite biosynthetic gene clusters underscores biosynthetic potential of Myxococcota including descriptions for ten novel species: Archangium lansinium sp. nov., Myxococcus landrumus sp. nov., Nannocystis bai.</title>
        <authorList>
            <person name="Ahearne A."/>
            <person name="Stevens C."/>
            <person name="Dowd S."/>
        </authorList>
    </citation>
    <scope>NUCLEOTIDE SEQUENCE [LARGE SCALE GENOMIC DNA]</scope>
    <source>
        <strain evidence="2 3">BB15-2</strain>
    </source>
</reference>
<name>A0ABT5DNY5_9BACT</name>
<proteinExistence type="predicted"/>
<accession>A0ABT5DNY5</accession>
<dbReference type="EMBL" id="JAQNDL010000001">
    <property type="protein sequence ID" value="MDC0715313.1"/>
    <property type="molecule type" value="Genomic_DNA"/>
</dbReference>
<evidence type="ECO:0000256" key="1">
    <source>
        <dbReference type="SAM" id="MobiDB-lite"/>
    </source>
</evidence>
<dbReference type="PROSITE" id="PS51257">
    <property type="entry name" value="PROKAR_LIPOPROTEIN"/>
    <property type="match status" value="1"/>
</dbReference>
<evidence type="ECO:0000313" key="2">
    <source>
        <dbReference type="EMBL" id="MDC0715313.1"/>
    </source>
</evidence>
<feature type="compositionally biased region" description="Low complexity" evidence="1">
    <location>
        <begin position="28"/>
        <end position="78"/>
    </location>
</feature>